<dbReference type="InterPro" id="IPR044068">
    <property type="entry name" value="CB"/>
</dbReference>
<reference evidence="8 9" key="1">
    <citation type="submission" date="2017-08" db="EMBL/GenBank/DDBJ databases">
        <title>Infants hospitalized years apart are colonized by the same room-sourced microbial strains.</title>
        <authorList>
            <person name="Brooks B."/>
            <person name="Olm M.R."/>
            <person name="Firek B.A."/>
            <person name="Baker R."/>
            <person name="Thomas B.C."/>
            <person name="Morowitz M.J."/>
            <person name="Banfield J.F."/>
        </authorList>
    </citation>
    <scope>NUCLEOTIDE SEQUENCE [LARGE SCALE GENOMIC DNA]</scope>
    <source>
        <strain evidence="8">S2_005_003_R2_43</strain>
    </source>
</reference>
<dbReference type="InterPro" id="IPR050090">
    <property type="entry name" value="Tyrosine_recombinase_XerCD"/>
</dbReference>
<feature type="domain" description="Core-binding (CB)" evidence="7">
    <location>
        <begin position="187"/>
        <end position="300"/>
    </location>
</feature>
<keyword evidence="3 5" id="KW-0238">DNA-binding</keyword>
<dbReference type="Gene3D" id="1.10.150.130">
    <property type="match status" value="1"/>
</dbReference>
<comment type="similarity">
    <text evidence="1">Belongs to the 'phage' integrase family.</text>
</comment>
<gene>
    <name evidence="8" type="ORF">DI565_12090</name>
</gene>
<protein>
    <submittedName>
        <fullName evidence="8">Integrase</fullName>
    </submittedName>
</protein>
<evidence type="ECO:0000256" key="3">
    <source>
        <dbReference type="ARBA" id="ARBA00023125"/>
    </source>
</evidence>
<dbReference type="SUPFAM" id="SSF56349">
    <property type="entry name" value="DNA breaking-rejoining enzymes"/>
    <property type="match status" value="1"/>
</dbReference>
<dbReference type="Proteomes" id="UP000249577">
    <property type="component" value="Unassembled WGS sequence"/>
</dbReference>
<evidence type="ECO:0000259" key="7">
    <source>
        <dbReference type="PROSITE" id="PS51900"/>
    </source>
</evidence>
<dbReference type="GO" id="GO:0003677">
    <property type="term" value="F:DNA binding"/>
    <property type="evidence" value="ECO:0007669"/>
    <property type="project" value="UniProtKB-UniRule"/>
</dbReference>
<dbReference type="InterPro" id="IPR013762">
    <property type="entry name" value="Integrase-like_cat_sf"/>
</dbReference>
<keyword evidence="4" id="KW-0233">DNA recombination</keyword>
<comment type="caution">
    <text evidence="8">The sequence shown here is derived from an EMBL/GenBank/DDBJ whole genome shotgun (WGS) entry which is preliminary data.</text>
</comment>
<proteinExistence type="inferred from homology"/>
<dbReference type="PANTHER" id="PTHR30349:SF41">
    <property type="entry name" value="INTEGRASE_RECOMBINASE PROTEIN MJ0367-RELATED"/>
    <property type="match status" value="1"/>
</dbReference>
<evidence type="ECO:0000256" key="5">
    <source>
        <dbReference type="PROSITE-ProRule" id="PRU01248"/>
    </source>
</evidence>
<name>A0A2W5KFE2_ANCNO</name>
<dbReference type="InterPro" id="IPR011010">
    <property type="entry name" value="DNA_brk_join_enz"/>
</dbReference>
<sequence>MQRGNETLEALEEAARLLKAGPQAARPAELPTLKEIEDEHYRDLLAFDETMRKAGDGKRGLLTADHREKIFQSAQERFPGLRPDAPRLEDLGPAFGMNATHRAAYDSFLEEEADALREAFAGRDPSILEGDIKVYFKRKGLRYDDQDPEHYEAALAILKGASRATAARLARSQGNDVPTPEAALPAAKGPKFSEAYLSWKTGSSVKGGRQRAANTLREAETAVRYFVEWVGDKPVGSITKQEVRDFRNALQRKPTGLSAKQRSMPLRALLQTDLSGLPAVHGNTVNKTLAILAGIVAEAEAEGLLDGVQGFATPFKGIKSHVDPRQDGERQAFDESDLGKIFGTSIYSGGTPPKGGGGAAAYWLPLVSLLSGARLEELAQLRVCDLKRDDAAGSWFLDIRTSGGRSIKTANSRRLVPVHPQLERIGLIRYRACRAKSGSEAPLWPDLKSDVKGKRSAAWSKWFSRWLHGPVGISERTKVFHSFRHTFKRLGRDAGLTEEMHDAVTGHAGGGGVGRVYGRGFGSKALAREVRRIEAPAAVSGLRWDPKPGHGGNLVDAPTKGTPSSTV</sequence>
<dbReference type="PANTHER" id="PTHR30349">
    <property type="entry name" value="PHAGE INTEGRASE-RELATED"/>
    <property type="match status" value="1"/>
</dbReference>
<dbReference type="InterPro" id="IPR010998">
    <property type="entry name" value="Integrase_recombinase_N"/>
</dbReference>
<dbReference type="CDD" id="cd01184">
    <property type="entry name" value="INT_C_like_1"/>
    <property type="match status" value="1"/>
</dbReference>
<dbReference type="EMBL" id="QFPN01000006">
    <property type="protein sequence ID" value="PZQ14168.1"/>
    <property type="molecule type" value="Genomic_DNA"/>
</dbReference>
<evidence type="ECO:0000256" key="4">
    <source>
        <dbReference type="ARBA" id="ARBA00023172"/>
    </source>
</evidence>
<evidence type="ECO:0000256" key="2">
    <source>
        <dbReference type="ARBA" id="ARBA00022908"/>
    </source>
</evidence>
<dbReference type="AlphaFoldDB" id="A0A2W5KFE2"/>
<evidence type="ECO:0000313" key="8">
    <source>
        <dbReference type="EMBL" id="PZQ14168.1"/>
    </source>
</evidence>
<dbReference type="GO" id="GO:0006310">
    <property type="term" value="P:DNA recombination"/>
    <property type="evidence" value="ECO:0007669"/>
    <property type="project" value="UniProtKB-KW"/>
</dbReference>
<keyword evidence="2" id="KW-0229">DNA integration</keyword>
<evidence type="ECO:0000313" key="9">
    <source>
        <dbReference type="Proteomes" id="UP000249577"/>
    </source>
</evidence>
<dbReference type="PROSITE" id="PS51900">
    <property type="entry name" value="CB"/>
    <property type="match status" value="1"/>
</dbReference>
<evidence type="ECO:0000256" key="6">
    <source>
        <dbReference type="SAM" id="MobiDB-lite"/>
    </source>
</evidence>
<dbReference type="Gene3D" id="1.10.443.10">
    <property type="entry name" value="Intergrase catalytic core"/>
    <property type="match status" value="1"/>
</dbReference>
<organism evidence="8 9">
    <name type="scientific">Ancylobacter novellus</name>
    <name type="common">Thiobacillus novellus</name>
    <dbReference type="NCBI Taxonomy" id="921"/>
    <lineage>
        <taxon>Bacteria</taxon>
        <taxon>Pseudomonadati</taxon>
        <taxon>Pseudomonadota</taxon>
        <taxon>Alphaproteobacteria</taxon>
        <taxon>Hyphomicrobiales</taxon>
        <taxon>Xanthobacteraceae</taxon>
        <taxon>Ancylobacter</taxon>
    </lineage>
</organism>
<feature type="region of interest" description="Disordered" evidence="6">
    <location>
        <begin position="541"/>
        <end position="567"/>
    </location>
</feature>
<evidence type="ECO:0000256" key="1">
    <source>
        <dbReference type="ARBA" id="ARBA00008857"/>
    </source>
</evidence>
<dbReference type="GO" id="GO:0015074">
    <property type="term" value="P:DNA integration"/>
    <property type="evidence" value="ECO:0007669"/>
    <property type="project" value="UniProtKB-KW"/>
</dbReference>
<accession>A0A2W5KFE2</accession>